<evidence type="ECO:0000313" key="1">
    <source>
        <dbReference type="EMBL" id="AIC46948.1"/>
    </source>
</evidence>
<gene>
    <name evidence="1" type="ORF">Rhola_00001180</name>
</gene>
<dbReference type="AlphaFoldDB" id="A0A060JK01"/>
<name>A0A060JK01_9MICO</name>
<dbReference type="RefSeq" id="WP_144239012.1">
    <property type="nucleotide sequence ID" value="NZ_CP007490.1"/>
</dbReference>
<sequence>MSKFNDSLRPKKFQLGLDVEQLRMVGEIVLLASSLEWLIAKASQIDFYSSKSHSPVDYGQQRVAIFKALNMKLKDFEENSRLHKLTNWRQLSGDMKRLLDVRDTVVHGSIDHSNPNFFQFINVKDGTSVSAEITSLEHLKNEIYAKVELLVTICEVLQKHDTDSGEWAVYATKNKK</sequence>
<dbReference type="STRING" id="529884.Rhola_00001180"/>
<accession>A0A060JK01</accession>
<protein>
    <submittedName>
        <fullName evidence="1">Uncharacterized protein</fullName>
    </submittedName>
</protein>
<keyword evidence="2" id="KW-1185">Reference proteome</keyword>
<evidence type="ECO:0000313" key="2">
    <source>
        <dbReference type="Proteomes" id="UP000067708"/>
    </source>
</evidence>
<dbReference type="KEGG" id="rla:Rhola_00001180"/>
<dbReference type="HOGENOM" id="CLU_1524000_0_0_11"/>
<dbReference type="EMBL" id="CP007490">
    <property type="protein sequence ID" value="AIC46948.1"/>
    <property type="molecule type" value="Genomic_DNA"/>
</dbReference>
<dbReference type="Proteomes" id="UP000067708">
    <property type="component" value="Chromosome"/>
</dbReference>
<reference evidence="1 2" key="1">
    <citation type="journal article" date="2014" name="Int. J. Syst. Evol. Microbiol.">
        <title>Rhodoluna lacicola gen. nov., sp. nov., a planktonic freshwater bacterium with stream-lined genome.</title>
        <authorList>
            <person name="Hahn M."/>
            <person name="Schmidt J."/>
            <person name="Taipale S.J."/>
            <person name="Doolittle W.F."/>
            <person name="Koll U."/>
        </authorList>
    </citation>
    <scope>NUCLEOTIDE SEQUENCE [LARGE SCALE GENOMIC DNA]</scope>
    <source>
        <strain evidence="1 2">MWH-Ta8</strain>
    </source>
</reference>
<proteinExistence type="predicted"/>
<organism evidence="1 2">
    <name type="scientific">Rhodoluna lacicola</name>
    <dbReference type="NCBI Taxonomy" id="529884"/>
    <lineage>
        <taxon>Bacteria</taxon>
        <taxon>Bacillati</taxon>
        <taxon>Actinomycetota</taxon>
        <taxon>Actinomycetes</taxon>
        <taxon>Micrococcales</taxon>
        <taxon>Microbacteriaceae</taxon>
        <taxon>Luna cluster</taxon>
        <taxon>Luna-1 subcluster</taxon>
        <taxon>Rhodoluna</taxon>
    </lineage>
</organism>